<evidence type="ECO:0000256" key="4">
    <source>
        <dbReference type="ARBA" id="ARBA00022692"/>
    </source>
</evidence>
<dbReference type="GO" id="GO:0008556">
    <property type="term" value="F:P-type potassium transmembrane transporter activity"/>
    <property type="evidence" value="ECO:0007669"/>
    <property type="project" value="InterPro"/>
</dbReference>
<keyword evidence="8 11" id="KW-1133">Transmembrane helix</keyword>
<keyword evidence="4 11" id="KW-0812">Transmembrane</keyword>
<evidence type="ECO:0000313" key="13">
    <source>
        <dbReference type="Proteomes" id="UP000069902"/>
    </source>
</evidence>
<dbReference type="AlphaFoldDB" id="A0A0U5JHA7"/>
<sequence length="180" mass="19777">MNAFKTAVKVFLFMTVLTGLIYPLVITGVAQLTMARLANGSLIQKGNQTLGSALIAQNTTEDRYFWPRPSAVDYDPMKPSGGSNLGPTSQKLKEAIQERKQKVGDQASPELLYASGSGLDPHINLETAYFQIPRVAKARSMNEGDLKNLIDHLSEGKQLGFLGERYVNVLNLNQALDEHK</sequence>
<feature type="transmembrane region" description="Helical" evidence="11">
    <location>
        <begin position="12"/>
        <end position="35"/>
    </location>
</feature>
<keyword evidence="13" id="KW-1185">Reference proteome</keyword>
<dbReference type="KEGG" id="pnl:PNK_2390"/>
<evidence type="ECO:0000256" key="5">
    <source>
        <dbReference type="ARBA" id="ARBA00022741"/>
    </source>
</evidence>
<dbReference type="NCBIfam" id="NF001454">
    <property type="entry name" value="PRK00315.1"/>
    <property type="match status" value="1"/>
</dbReference>
<evidence type="ECO:0000256" key="8">
    <source>
        <dbReference type="ARBA" id="ARBA00022989"/>
    </source>
</evidence>
<dbReference type="FunCoup" id="A0A0U5JHA7">
    <property type="interactions" value="97"/>
</dbReference>
<evidence type="ECO:0000256" key="9">
    <source>
        <dbReference type="ARBA" id="ARBA00023065"/>
    </source>
</evidence>
<dbReference type="NCBIfam" id="TIGR00681">
    <property type="entry name" value="kdpC"/>
    <property type="match status" value="1"/>
</dbReference>
<evidence type="ECO:0000256" key="3">
    <source>
        <dbReference type="ARBA" id="ARBA00022538"/>
    </source>
</evidence>
<keyword evidence="7 11" id="KW-0630">Potassium</keyword>
<evidence type="ECO:0000256" key="2">
    <source>
        <dbReference type="ARBA" id="ARBA00022475"/>
    </source>
</evidence>
<evidence type="ECO:0000256" key="10">
    <source>
        <dbReference type="ARBA" id="ARBA00023136"/>
    </source>
</evidence>
<name>A0A0U5JHA7_9BACT</name>
<dbReference type="PIRSF" id="PIRSF001296">
    <property type="entry name" value="K_ATPase_KdpC"/>
    <property type="match status" value="1"/>
</dbReference>
<keyword evidence="2 11" id="KW-1003">Cell membrane</keyword>
<organism evidence="12 13">
    <name type="scientific">Candidatus Protochlamydia naegleriophila</name>
    <dbReference type="NCBI Taxonomy" id="389348"/>
    <lineage>
        <taxon>Bacteria</taxon>
        <taxon>Pseudomonadati</taxon>
        <taxon>Chlamydiota</taxon>
        <taxon>Chlamydiia</taxon>
        <taxon>Parachlamydiales</taxon>
        <taxon>Parachlamydiaceae</taxon>
        <taxon>Candidatus Protochlamydia</taxon>
    </lineage>
</organism>
<keyword evidence="5 11" id="KW-0547">Nucleotide-binding</keyword>
<accession>A0A0U5JHA7</accession>
<dbReference type="HAMAP" id="MF_00276">
    <property type="entry name" value="KdpC"/>
    <property type="match status" value="1"/>
</dbReference>
<comment type="similarity">
    <text evidence="11">Belongs to the KdpC family.</text>
</comment>
<comment type="function">
    <text evidence="11">Part of the high-affinity ATP-driven potassium transport (or Kdp) system, which catalyzes the hydrolysis of ATP coupled with the electrogenic transport of potassium into the cytoplasm. This subunit acts as a catalytic chaperone that increases the ATP-binding affinity of the ATP-hydrolyzing subunit KdpB by the formation of a transient KdpB/KdpC/ATP ternary complex.</text>
</comment>
<evidence type="ECO:0000256" key="1">
    <source>
        <dbReference type="ARBA" id="ARBA00022448"/>
    </source>
</evidence>
<keyword evidence="12" id="KW-0378">Hydrolase</keyword>
<dbReference type="GO" id="GO:0016787">
    <property type="term" value="F:hydrolase activity"/>
    <property type="evidence" value="ECO:0007669"/>
    <property type="project" value="UniProtKB-KW"/>
</dbReference>
<dbReference type="PANTHER" id="PTHR30042:SF2">
    <property type="entry name" value="POTASSIUM-TRANSPORTING ATPASE KDPC SUBUNIT"/>
    <property type="match status" value="1"/>
</dbReference>
<dbReference type="GO" id="GO:0005886">
    <property type="term" value="C:plasma membrane"/>
    <property type="evidence" value="ECO:0007669"/>
    <property type="project" value="UniProtKB-SubCell"/>
</dbReference>
<dbReference type="GO" id="GO:0005524">
    <property type="term" value="F:ATP binding"/>
    <property type="evidence" value="ECO:0007669"/>
    <property type="project" value="UniProtKB-UniRule"/>
</dbReference>
<keyword evidence="6 11" id="KW-0067">ATP-binding</keyword>
<dbReference type="EMBL" id="LN879502">
    <property type="protein sequence ID" value="CUI17986.1"/>
    <property type="molecule type" value="Genomic_DNA"/>
</dbReference>
<comment type="subcellular location">
    <subcellularLocation>
        <location evidence="11">Cell membrane</location>
        <topology evidence="11">Single-pass membrane protein</topology>
    </subcellularLocation>
</comment>
<dbReference type="InterPro" id="IPR003820">
    <property type="entry name" value="KdpC"/>
</dbReference>
<keyword evidence="9 11" id="KW-0406">Ion transport</keyword>
<dbReference type="Pfam" id="PF02669">
    <property type="entry name" value="KdpC"/>
    <property type="match status" value="1"/>
</dbReference>
<protein>
    <recommendedName>
        <fullName evidence="11">Potassium-transporting ATPase KdpC subunit</fullName>
    </recommendedName>
    <alternativeName>
        <fullName evidence="11">ATP phosphohydrolase [potassium-transporting] C chain</fullName>
    </alternativeName>
    <alternativeName>
        <fullName evidence="11">Potassium-binding and translocating subunit C</fullName>
    </alternativeName>
    <alternativeName>
        <fullName evidence="11">Potassium-translocating ATPase C chain</fullName>
    </alternativeName>
</protein>
<dbReference type="InParanoid" id="A0A0U5JHA7"/>
<keyword evidence="10 11" id="KW-0472">Membrane</keyword>
<dbReference type="Proteomes" id="UP000069902">
    <property type="component" value="Chromosome cPNK"/>
</dbReference>
<comment type="subunit">
    <text evidence="11">The system is composed of three essential subunits: KdpA, KdpB and KdpC.</text>
</comment>
<dbReference type="PANTHER" id="PTHR30042">
    <property type="entry name" value="POTASSIUM-TRANSPORTING ATPASE C CHAIN"/>
    <property type="match status" value="1"/>
</dbReference>
<keyword evidence="1 11" id="KW-0813">Transport</keyword>
<keyword evidence="3 11" id="KW-0633">Potassium transport</keyword>
<reference evidence="13" key="1">
    <citation type="submission" date="2015-09" db="EMBL/GenBank/DDBJ databases">
        <authorList>
            <person name="Bertelli C."/>
        </authorList>
    </citation>
    <scope>NUCLEOTIDE SEQUENCE [LARGE SCALE GENOMIC DNA]</scope>
    <source>
        <strain evidence="13">KNic</strain>
    </source>
</reference>
<gene>
    <name evidence="12" type="primary">atkC</name>
    <name evidence="11" type="synonym">kdpC</name>
    <name evidence="12" type="ORF">PNK_2390</name>
</gene>
<dbReference type="STRING" id="389348.PNK_2390"/>
<evidence type="ECO:0000256" key="11">
    <source>
        <dbReference type="HAMAP-Rule" id="MF_00276"/>
    </source>
</evidence>
<evidence type="ECO:0000313" key="12">
    <source>
        <dbReference type="EMBL" id="CUI17986.1"/>
    </source>
</evidence>
<dbReference type="PATRIC" id="fig|389348.3.peg.2681"/>
<proteinExistence type="inferred from homology"/>
<evidence type="ECO:0000256" key="7">
    <source>
        <dbReference type="ARBA" id="ARBA00022958"/>
    </source>
</evidence>
<evidence type="ECO:0000256" key="6">
    <source>
        <dbReference type="ARBA" id="ARBA00022840"/>
    </source>
</evidence>